<dbReference type="Proteomes" id="UP000053105">
    <property type="component" value="Unassembled WGS sequence"/>
</dbReference>
<proteinExistence type="predicted"/>
<protein>
    <submittedName>
        <fullName evidence="1">Uncharacterized protein</fullName>
    </submittedName>
</protein>
<evidence type="ECO:0000313" key="1">
    <source>
        <dbReference type="EMBL" id="KOX70961.1"/>
    </source>
</evidence>
<evidence type="ECO:0000313" key="2">
    <source>
        <dbReference type="Proteomes" id="UP000053105"/>
    </source>
</evidence>
<dbReference type="EMBL" id="KQ435850">
    <property type="protein sequence ID" value="KOX70961.1"/>
    <property type="molecule type" value="Genomic_DNA"/>
</dbReference>
<accession>A0A0N0BDU6</accession>
<reference evidence="1 2" key="1">
    <citation type="submission" date="2015-07" db="EMBL/GenBank/DDBJ databases">
        <title>The genome of Melipona quadrifasciata.</title>
        <authorList>
            <person name="Pan H."/>
            <person name="Kapheim K."/>
        </authorList>
    </citation>
    <scope>NUCLEOTIDE SEQUENCE [LARGE SCALE GENOMIC DNA]</scope>
    <source>
        <strain evidence="1">0111107301</strain>
        <tissue evidence="1">Whole body</tissue>
    </source>
</reference>
<keyword evidence="2" id="KW-1185">Reference proteome</keyword>
<name>A0A0N0BDU6_9HYME</name>
<gene>
    <name evidence="1" type="ORF">WN51_03390</name>
</gene>
<organism evidence="1 2">
    <name type="scientific">Melipona quadrifasciata</name>
    <dbReference type="NCBI Taxonomy" id="166423"/>
    <lineage>
        <taxon>Eukaryota</taxon>
        <taxon>Metazoa</taxon>
        <taxon>Ecdysozoa</taxon>
        <taxon>Arthropoda</taxon>
        <taxon>Hexapoda</taxon>
        <taxon>Insecta</taxon>
        <taxon>Pterygota</taxon>
        <taxon>Neoptera</taxon>
        <taxon>Endopterygota</taxon>
        <taxon>Hymenoptera</taxon>
        <taxon>Apocrita</taxon>
        <taxon>Aculeata</taxon>
        <taxon>Apoidea</taxon>
        <taxon>Anthophila</taxon>
        <taxon>Apidae</taxon>
        <taxon>Melipona</taxon>
    </lineage>
</organism>
<sequence>MATGWTEEKVKRVKDSSYEMEESEWRKESSETLREDERGPELYLLVPSSCSATFVFKNILVIRILIEDPATYEHLPNCTRRSYKRSPKHDRCIYCATYHEESQHVAIGQSIPVLKLSRIFLQVFEESWRIYQARPNKVKQEQKQEKNEEQTFSTFGETKITHEWLNLVNVENVLALSSSCRNRTRETGKYAGVGHGAVENDVTFRTESRKTILRELGVVKNMFSLKLFSARERKKFISVVTLKIERRVEIVTPYNS</sequence>
<dbReference type="AlphaFoldDB" id="A0A0N0BDU6"/>